<protein>
    <recommendedName>
        <fullName evidence="2">histidine kinase</fullName>
        <ecNumber evidence="2">2.7.13.3</ecNumber>
    </recommendedName>
</protein>
<dbReference type="PANTHER" id="PTHR43711:SF1">
    <property type="entry name" value="HISTIDINE KINASE 1"/>
    <property type="match status" value="1"/>
</dbReference>
<dbReference type="Proteomes" id="UP000697710">
    <property type="component" value="Unassembled WGS sequence"/>
</dbReference>
<dbReference type="InterPro" id="IPR005467">
    <property type="entry name" value="His_kinase_dom"/>
</dbReference>
<dbReference type="PANTHER" id="PTHR43711">
    <property type="entry name" value="TWO-COMPONENT HISTIDINE KINASE"/>
    <property type="match status" value="1"/>
</dbReference>
<gene>
    <name evidence="7" type="ORF">KC729_16380</name>
</gene>
<comment type="caution">
    <text evidence="7">The sequence shown here is derived from an EMBL/GenBank/DDBJ whole genome shotgun (WGS) entry which is preliminary data.</text>
</comment>
<feature type="domain" description="Histidine kinase" evidence="6">
    <location>
        <begin position="1"/>
        <end position="131"/>
    </location>
</feature>
<keyword evidence="5" id="KW-0902">Two-component regulatory system</keyword>
<sequence>SSAYIAAEGRRVEQIVDNLLGNALRYVPRGGVVTVGVDRSGPTASGSGDDAADAVGSVRLVVEDDGPGFPSESLDSVFDRFYRADPARSTGGTGLGLAIVKEIVTRHGGAVRAANRPEGGARLEIRIPADGS</sequence>
<evidence type="ECO:0000256" key="1">
    <source>
        <dbReference type="ARBA" id="ARBA00000085"/>
    </source>
</evidence>
<dbReference type="EMBL" id="JAGQHR010000629">
    <property type="protein sequence ID" value="MCA9729266.1"/>
    <property type="molecule type" value="Genomic_DNA"/>
</dbReference>
<dbReference type="PROSITE" id="PS50109">
    <property type="entry name" value="HIS_KIN"/>
    <property type="match status" value="1"/>
</dbReference>
<evidence type="ECO:0000256" key="3">
    <source>
        <dbReference type="ARBA" id="ARBA00022679"/>
    </source>
</evidence>
<dbReference type="GO" id="GO:0004673">
    <property type="term" value="F:protein histidine kinase activity"/>
    <property type="evidence" value="ECO:0007669"/>
    <property type="project" value="UniProtKB-EC"/>
</dbReference>
<evidence type="ECO:0000313" key="8">
    <source>
        <dbReference type="Proteomes" id="UP000697710"/>
    </source>
</evidence>
<reference evidence="7" key="1">
    <citation type="submission" date="2020-04" db="EMBL/GenBank/DDBJ databases">
        <authorList>
            <person name="Zhang T."/>
        </authorList>
    </citation>
    <scope>NUCLEOTIDE SEQUENCE</scope>
    <source>
        <strain evidence="7">HKST-UBA01</strain>
    </source>
</reference>
<dbReference type="SUPFAM" id="SSF55874">
    <property type="entry name" value="ATPase domain of HSP90 chaperone/DNA topoisomerase II/histidine kinase"/>
    <property type="match status" value="1"/>
</dbReference>
<evidence type="ECO:0000256" key="2">
    <source>
        <dbReference type="ARBA" id="ARBA00012438"/>
    </source>
</evidence>
<keyword evidence="3" id="KW-0808">Transferase</keyword>
<dbReference type="InterPro" id="IPR004358">
    <property type="entry name" value="Sig_transdc_His_kin-like_C"/>
</dbReference>
<proteinExistence type="predicted"/>
<accession>A0A956RQ26</accession>
<keyword evidence="4 7" id="KW-0418">Kinase</keyword>
<evidence type="ECO:0000259" key="6">
    <source>
        <dbReference type="PROSITE" id="PS50109"/>
    </source>
</evidence>
<dbReference type="EC" id="2.7.13.3" evidence="2"/>
<organism evidence="7 8">
    <name type="scientific">Eiseniibacteriota bacterium</name>
    <dbReference type="NCBI Taxonomy" id="2212470"/>
    <lineage>
        <taxon>Bacteria</taxon>
        <taxon>Candidatus Eiseniibacteriota</taxon>
    </lineage>
</organism>
<evidence type="ECO:0000313" key="7">
    <source>
        <dbReference type="EMBL" id="MCA9729266.1"/>
    </source>
</evidence>
<feature type="non-terminal residue" evidence="7">
    <location>
        <position position="1"/>
    </location>
</feature>
<evidence type="ECO:0000256" key="4">
    <source>
        <dbReference type="ARBA" id="ARBA00022777"/>
    </source>
</evidence>
<dbReference type="Gene3D" id="3.30.565.10">
    <property type="entry name" value="Histidine kinase-like ATPase, C-terminal domain"/>
    <property type="match status" value="1"/>
</dbReference>
<name>A0A956RQ26_UNCEI</name>
<comment type="catalytic activity">
    <reaction evidence="1">
        <text>ATP + protein L-histidine = ADP + protein N-phospho-L-histidine.</text>
        <dbReference type="EC" id="2.7.13.3"/>
    </reaction>
</comment>
<dbReference type="Pfam" id="PF02518">
    <property type="entry name" value="HATPase_c"/>
    <property type="match status" value="1"/>
</dbReference>
<dbReference type="InterPro" id="IPR050736">
    <property type="entry name" value="Sensor_HK_Regulatory"/>
</dbReference>
<dbReference type="CDD" id="cd00075">
    <property type="entry name" value="HATPase"/>
    <property type="match status" value="1"/>
</dbReference>
<evidence type="ECO:0000256" key="5">
    <source>
        <dbReference type="ARBA" id="ARBA00023012"/>
    </source>
</evidence>
<dbReference type="AlphaFoldDB" id="A0A956RQ26"/>
<dbReference type="InterPro" id="IPR003594">
    <property type="entry name" value="HATPase_dom"/>
</dbReference>
<dbReference type="SMART" id="SM00387">
    <property type="entry name" value="HATPase_c"/>
    <property type="match status" value="1"/>
</dbReference>
<dbReference type="PRINTS" id="PR00344">
    <property type="entry name" value="BCTRLSENSOR"/>
</dbReference>
<dbReference type="InterPro" id="IPR036890">
    <property type="entry name" value="HATPase_C_sf"/>
</dbReference>
<reference evidence="7" key="2">
    <citation type="journal article" date="2021" name="Microbiome">
        <title>Successional dynamics and alternative stable states in a saline activated sludge microbial community over 9 years.</title>
        <authorList>
            <person name="Wang Y."/>
            <person name="Ye J."/>
            <person name="Ju F."/>
            <person name="Liu L."/>
            <person name="Boyd J.A."/>
            <person name="Deng Y."/>
            <person name="Parks D.H."/>
            <person name="Jiang X."/>
            <person name="Yin X."/>
            <person name="Woodcroft B.J."/>
            <person name="Tyson G.W."/>
            <person name="Hugenholtz P."/>
            <person name="Polz M.F."/>
            <person name="Zhang T."/>
        </authorList>
    </citation>
    <scope>NUCLEOTIDE SEQUENCE</scope>
    <source>
        <strain evidence="7">HKST-UBA01</strain>
    </source>
</reference>
<dbReference type="GO" id="GO:0000160">
    <property type="term" value="P:phosphorelay signal transduction system"/>
    <property type="evidence" value="ECO:0007669"/>
    <property type="project" value="UniProtKB-KW"/>
</dbReference>